<dbReference type="SUPFAM" id="SSF54762">
    <property type="entry name" value="Signal recognition particle alu RNA binding heterodimer, SRP9/14"/>
    <property type="match status" value="1"/>
</dbReference>
<dbReference type="GO" id="GO:0005786">
    <property type="term" value="C:signal recognition particle, endoplasmic reticulum targeting"/>
    <property type="evidence" value="ECO:0007669"/>
    <property type="project" value="UniProtKB-UniRule"/>
</dbReference>
<feature type="compositionally biased region" description="Basic residues" evidence="8">
    <location>
        <begin position="115"/>
        <end position="130"/>
    </location>
</feature>
<comment type="subunit">
    <text evidence="7">Component of a fungal signal recognition particle (SRP) complex that consists of a 7SL RNA molecule (scR1) and at least six protein subunits: SRP72, SRP68, SRP54, SEC65, SRP21 and SRP14.</text>
</comment>
<dbReference type="AlphaFoldDB" id="A0A3N4LEZ9"/>
<dbReference type="GO" id="GO:0008312">
    <property type="term" value="F:7S RNA binding"/>
    <property type="evidence" value="ECO:0007669"/>
    <property type="project" value="UniProtKB-UniRule"/>
</dbReference>
<proteinExistence type="inferred from homology"/>
<sequence>MHQQLLSNEEFFQKLGLLFATTTKQELGSVFLTQKRLTPYDQNPEKSDTKPQEDTLADLALAETPGPVLVRATNGASKQNRDTKKIKFSTLIEPDAVDAFYVRYAEVCKSGMTALKKKNRRRKNKKKASKATKTEGASA</sequence>
<comment type="subcellular location">
    <subcellularLocation>
        <location evidence="1 7">Cytoplasm</location>
    </subcellularLocation>
</comment>
<dbReference type="GO" id="GO:0006614">
    <property type="term" value="P:SRP-dependent cotranslational protein targeting to membrane"/>
    <property type="evidence" value="ECO:0007669"/>
    <property type="project" value="UniProtKB-UniRule"/>
</dbReference>
<dbReference type="Pfam" id="PF02290">
    <property type="entry name" value="SRP14"/>
    <property type="match status" value="1"/>
</dbReference>
<comment type="function">
    <text evidence="7">Component of the signal recognition particle (SRP) complex, a ribonucleoprotein complex that mediates the cotranslational targeting of secretory and membrane proteins to the endoplasmic reticulum (ER).</text>
</comment>
<keyword evidence="5 7" id="KW-0733">Signal recognition particle</keyword>
<evidence type="ECO:0000256" key="4">
    <source>
        <dbReference type="ARBA" id="ARBA00022884"/>
    </source>
</evidence>
<dbReference type="OrthoDB" id="19209at2759"/>
<evidence type="ECO:0000256" key="2">
    <source>
        <dbReference type="ARBA" id="ARBA00010349"/>
    </source>
</evidence>
<gene>
    <name evidence="9" type="ORF">L211DRAFT_840664</name>
</gene>
<dbReference type="STRING" id="1051890.A0A3N4LEZ9"/>
<evidence type="ECO:0000256" key="1">
    <source>
        <dbReference type="ARBA" id="ARBA00004496"/>
    </source>
</evidence>
<dbReference type="InterPro" id="IPR003210">
    <property type="entry name" value="Signal_recog_particle_SRP14"/>
</dbReference>
<comment type="similarity">
    <text evidence="2 7">Belongs to the SRP14 family.</text>
</comment>
<dbReference type="InterPro" id="IPR009018">
    <property type="entry name" value="Signal_recog_particle_SRP9/14"/>
</dbReference>
<keyword evidence="10" id="KW-1185">Reference proteome</keyword>
<evidence type="ECO:0000256" key="8">
    <source>
        <dbReference type="SAM" id="MobiDB-lite"/>
    </source>
</evidence>
<dbReference type="InParanoid" id="A0A3N4LEZ9"/>
<dbReference type="EMBL" id="ML121559">
    <property type="protein sequence ID" value="RPB21464.1"/>
    <property type="molecule type" value="Genomic_DNA"/>
</dbReference>
<evidence type="ECO:0000313" key="10">
    <source>
        <dbReference type="Proteomes" id="UP000267821"/>
    </source>
</evidence>
<protein>
    <recommendedName>
        <fullName evidence="7">Signal recognition particle subunit SRP14</fullName>
    </recommendedName>
    <alternativeName>
        <fullName evidence="7">Signal recognition particle 14 kDa protein</fullName>
    </alternativeName>
</protein>
<dbReference type="GO" id="GO:0030942">
    <property type="term" value="F:endoplasmic reticulum signal peptide binding"/>
    <property type="evidence" value="ECO:0007669"/>
    <property type="project" value="UniProtKB-UniRule"/>
</dbReference>
<reference evidence="9 10" key="1">
    <citation type="journal article" date="2018" name="Nat. Ecol. Evol.">
        <title>Pezizomycetes genomes reveal the molecular basis of ectomycorrhizal truffle lifestyle.</title>
        <authorList>
            <person name="Murat C."/>
            <person name="Payen T."/>
            <person name="Noel B."/>
            <person name="Kuo A."/>
            <person name="Morin E."/>
            <person name="Chen J."/>
            <person name="Kohler A."/>
            <person name="Krizsan K."/>
            <person name="Balestrini R."/>
            <person name="Da Silva C."/>
            <person name="Montanini B."/>
            <person name="Hainaut M."/>
            <person name="Levati E."/>
            <person name="Barry K.W."/>
            <person name="Belfiori B."/>
            <person name="Cichocki N."/>
            <person name="Clum A."/>
            <person name="Dockter R.B."/>
            <person name="Fauchery L."/>
            <person name="Guy J."/>
            <person name="Iotti M."/>
            <person name="Le Tacon F."/>
            <person name="Lindquist E.A."/>
            <person name="Lipzen A."/>
            <person name="Malagnac F."/>
            <person name="Mello A."/>
            <person name="Molinier V."/>
            <person name="Miyauchi S."/>
            <person name="Poulain J."/>
            <person name="Riccioni C."/>
            <person name="Rubini A."/>
            <person name="Sitrit Y."/>
            <person name="Splivallo R."/>
            <person name="Traeger S."/>
            <person name="Wang M."/>
            <person name="Zifcakova L."/>
            <person name="Wipf D."/>
            <person name="Zambonelli A."/>
            <person name="Paolocci F."/>
            <person name="Nowrousian M."/>
            <person name="Ottonello S."/>
            <person name="Baldrian P."/>
            <person name="Spatafora J.W."/>
            <person name="Henrissat B."/>
            <person name="Nagy L.G."/>
            <person name="Aury J.M."/>
            <person name="Wincker P."/>
            <person name="Grigoriev I.V."/>
            <person name="Bonfante P."/>
            <person name="Martin F.M."/>
        </authorList>
    </citation>
    <scope>NUCLEOTIDE SEQUENCE [LARGE SCALE GENOMIC DNA]</scope>
    <source>
        <strain evidence="9 10">ATCC MYA-4762</strain>
    </source>
</reference>
<evidence type="ECO:0000256" key="6">
    <source>
        <dbReference type="ARBA" id="ARBA00023274"/>
    </source>
</evidence>
<keyword evidence="4 7" id="KW-0694">RNA-binding</keyword>
<name>A0A3N4LEZ9_9PEZI</name>
<evidence type="ECO:0000256" key="5">
    <source>
        <dbReference type="ARBA" id="ARBA00023135"/>
    </source>
</evidence>
<dbReference type="Gene3D" id="3.30.720.10">
    <property type="entry name" value="Signal recognition particle alu RNA binding heterodimer, srp9/1"/>
    <property type="match status" value="1"/>
</dbReference>
<evidence type="ECO:0000256" key="3">
    <source>
        <dbReference type="ARBA" id="ARBA00022490"/>
    </source>
</evidence>
<keyword evidence="6 7" id="KW-0687">Ribonucleoprotein</keyword>
<dbReference type="Proteomes" id="UP000267821">
    <property type="component" value="Unassembled WGS sequence"/>
</dbReference>
<feature type="region of interest" description="Disordered" evidence="8">
    <location>
        <begin position="114"/>
        <end position="139"/>
    </location>
</feature>
<accession>A0A3N4LEZ9</accession>
<keyword evidence="3 7" id="KW-0963">Cytoplasm</keyword>
<organism evidence="9 10">
    <name type="scientific">Terfezia boudieri ATCC MYA-4762</name>
    <dbReference type="NCBI Taxonomy" id="1051890"/>
    <lineage>
        <taxon>Eukaryota</taxon>
        <taxon>Fungi</taxon>
        <taxon>Dikarya</taxon>
        <taxon>Ascomycota</taxon>
        <taxon>Pezizomycotina</taxon>
        <taxon>Pezizomycetes</taxon>
        <taxon>Pezizales</taxon>
        <taxon>Pezizaceae</taxon>
        <taxon>Terfezia</taxon>
    </lineage>
</organism>
<evidence type="ECO:0000313" key="9">
    <source>
        <dbReference type="EMBL" id="RPB21464.1"/>
    </source>
</evidence>
<dbReference type="PANTHER" id="PTHR12013">
    <property type="entry name" value="SIGNAL RECOGNITION PARTICLE 14 KD PROTEIN"/>
    <property type="match status" value="1"/>
</dbReference>
<evidence type="ECO:0000256" key="7">
    <source>
        <dbReference type="RuleBase" id="RU368100"/>
    </source>
</evidence>